<dbReference type="Gene3D" id="3.60.20.10">
    <property type="entry name" value="Glutamine Phosphoribosylpyrophosphate, subunit 1, domain 1"/>
    <property type="match status" value="1"/>
</dbReference>
<dbReference type="PANTHER" id="PTHR34218:SF4">
    <property type="entry name" value="ACYL-HOMOSERINE LACTONE ACYLASE QUIP"/>
    <property type="match status" value="1"/>
</dbReference>
<keyword evidence="3" id="KW-0865">Zymogen</keyword>
<comment type="similarity">
    <text evidence="1">Belongs to the peptidase S45 family.</text>
</comment>
<feature type="active site" description="Nucleophile" evidence="4">
    <location>
        <position position="259"/>
    </location>
</feature>
<evidence type="ECO:0000256" key="4">
    <source>
        <dbReference type="PIRSR" id="PIRSR001227-1"/>
    </source>
</evidence>
<proteinExistence type="inferred from homology"/>
<dbReference type="GO" id="GO:0016811">
    <property type="term" value="F:hydrolase activity, acting on carbon-nitrogen (but not peptide) bonds, in linear amides"/>
    <property type="evidence" value="ECO:0007669"/>
    <property type="project" value="InterPro"/>
</dbReference>
<comment type="cofactor">
    <cofactor evidence="5">
        <name>Ca(2+)</name>
        <dbReference type="ChEBI" id="CHEBI:29108"/>
    </cofactor>
    <text evidence="5">Binds 1 Ca(2+) ion per dimer.</text>
</comment>
<evidence type="ECO:0000313" key="6">
    <source>
        <dbReference type="EMBL" id="MBB5018365.1"/>
    </source>
</evidence>
<evidence type="ECO:0000256" key="2">
    <source>
        <dbReference type="ARBA" id="ARBA00022801"/>
    </source>
</evidence>
<keyword evidence="5" id="KW-0106">Calcium</keyword>
<dbReference type="InterPro" id="IPR043147">
    <property type="entry name" value="Penicillin_amidase_A-knob"/>
</dbReference>
<feature type="binding site" evidence="5">
    <location>
        <position position="334"/>
    </location>
    <ligand>
        <name>Ca(2+)</name>
        <dbReference type="ChEBI" id="CHEBI:29108"/>
    </ligand>
</feature>
<dbReference type="SUPFAM" id="SSF56235">
    <property type="entry name" value="N-terminal nucleophile aminohydrolases (Ntn hydrolases)"/>
    <property type="match status" value="1"/>
</dbReference>
<name>A0A840MLJ6_9PROT</name>
<accession>A0A840MLJ6</accession>
<dbReference type="InterPro" id="IPR029055">
    <property type="entry name" value="Ntn_hydrolases_N"/>
</dbReference>
<dbReference type="PIRSF" id="PIRSF001227">
    <property type="entry name" value="Pen_acylase"/>
    <property type="match status" value="1"/>
</dbReference>
<feature type="binding site" evidence="5">
    <location>
        <position position="331"/>
    </location>
    <ligand>
        <name>Ca(2+)</name>
        <dbReference type="ChEBI" id="CHEBI:29108"/>
    </ligand>
</feature>
<dbReference type="AlphaFoldDB" id="A0A840MLJ6"/>
<gene>
    <name evidence="6" type="ORF">HNQ59_001653</name>
</gene>
<dbReference type="CDD" id="cd03747">
    <property type="entry name" value="Ntn_PGA_like"/>
    <property type="match status" value="1"/>
</dbReference>
<comment type="caution">
    <text evidence="6">The sequence shown here is derived from an EMBL/GenBank/DDBJ whole genome shotgun (WGS) entry which is preliminary data.</text>
</comment>
<dbReference type="InterPro" id="IPR043146">
    <property type="entry name" value="Penicillin_amidase_N_B-knob"/>
</dbReference>
<dbReference type="PROSITE" id="PS51257">
    <property type="entry name" value="PROKAR_LIPOPROTEIN"/>
    <property type="match status" value="1"/>
</dbReference>
<dbReference type="InterPro" id="IPR002692">
    <property type="entry name" value="S45"/>
</dbReference>
<dbReference type="InterPro" id="IPR023343">
    <property type="entry name" value="Penicillin_amidase_dom1"/>
</dbReference>
<dbReference type="Gene3D" id="1.10.439.10">
    <property type="entry name" value="Penicillin Amidohydrolase, domain 1"/>
    <property type="match status" value="1"/>
</dbReference>
<dbReference type="GO" id="GO:0017000">
    <property type="term" value="P:antibiotic biosynthetic process"/>
    <property type="evidence" value="ECO:0007669"/>
    <property type="project" value="InterPro"/>
</dbReference>
<protein>
    <submittedName>
        <fullName evidence="6">Acyl-homoserine-lactone acylase</fullName>
        <ecNumber evidence="6">3.5.1.97</ecNumber>
    </submittedName>
</protein>
<dbReference type="Pfam" id="PF01804">
    <property type="entry name" value="Penicil_amidase"/>
    <property type="match status" value="1"/>
</dbReference>
<dbReference type="EMBL" id="JACHHY010000008">
    <property type="protein sequence ID" value="MBB5018365.1"/>
    <property type="molecule type" value="Genomic_DNA"/>
</dbReference>
<feature type="binding site" evidence="5">
    <location>
        <position position="191"/>
    </location>
    <ligand>
        <name>Ca(2+)</name>
        <dbReference type="ChEBI" id="CHEBI:29108"/>
    </ligand>
</feature>
<dbReference type="Proteomes" id="UP000575898">
    <property type="component" value="Unassembled WGS sequence"/>
</dbReference>
<evidence type="ECO:0000256" key="3">
    <source>
        <dbReference type="ARBA" id="ARBA00023145"/>
    </source>
</evidence>
<evidence type="ECO:0000256" key="1">
    <source>
        <dbReference type="ARBA" id="ARBA00006586"/>
    </source>
</evidence>
<dbReference type="PANTHER" id="PTHR34218">
    <property type="entry name" value="PEPTIDASE S45 PENICILLIN AMIDASE"/>
    <property type="match status" value="1"/>
</dbReference>
<dbReference type="InterPro" id="IPR014395">
    <property type="entry name" value="Pen/GL7ACA/AHL_acylase"/>
</dbReference>
<keyword evidence="5" id="KW-0479">Metal-binding</keyword>
<organism evidence="6 7">
    <name type="scientific">Chitinivorax tropicus</name>
    <dbReference type="NCBI Taxonomy" id="714531"/>
    <lineage>
        <taxon>Bacteria</taxon>
        <taxon>Pseudomonadati</taxon>
        <taxon>Pseudomonadota</taxon>
        <taxon>Betaproteobacteria</taxon>
        <taxon>Chitinivorax</taxon>
    </lineage>
</organism>
<keyword evidence="2 6" id="KW-0378">Hydrolase</keyword>
<evidence type="ECO:0000313" key="7">
    <source>
        <dbReference type="Proteomes" id="UP000575898"/>
    </source>
</evidence>
<reference evidence="6 7" key="1">
    <citation type="submission" date="2020-08" db="EMBL/GenBank/DDBJ databases">
        <title>Genomic Encyclopedia of Type Strains, Phase IV (KMG-IV): sequencing the most valuable type-strain genomes for metagenomic binning, comparative biology and taxonomic classification.</title>
        <authorList>
            <person name="Goeker M."/>
        </authorList>
    </citation>
    <scope>NUCLEOTIDE SEQUENCE [LARGE SCALE GENOMIC DNA]</scope>
    <source>
        <strain evidence="6 7">DSM 27165</strain>
    </source>
</reference>
<dbReference type="EC" id="3.5.1.97" evidence="6"/>
<dbReference type="GO" id="GO:0046872">
    <property type="term" value="F:metal ion binding"/>
    <property type="evidence" value="ECO:0007669"/>
    <property type="project" value="UniProtKB-KW"/>
</dbReference>
<sequence>MWLATMRRSLGSLLVAFGLVGGLGGCKRILQNQLAEAPHPQHVQLAGLDAPVSIRRDELGVPLIEAQSIGDLMFAQGYVAAEDRYSQMVGFKMLAQGRLSEMIGRPALDVDRYVRTLNLRATAQMLWSHAAPEVKQVLTRYADGVNAWRAQRALPADMRLTGMEPEPWQPQDAMLVMVLLNFSLAQNLQEEVGFLRLAQQVGIENAAWLMPVYPDESLPFDEAHKLAGLDLKTMGPDVKQLLQTLAVLDDLTGHNLAASNNWAVAPARTLGGASIVANDTHLLLTQPATWHYVHTRAPGLDVAGVAAAGLPGVVAGYNGKLAWGMTMVMADNQDLFLEQLKTIQGKLHYRFKEEWLPCRERIEIYRLPNGESIQETVYETHHGPLLNMALQHPPKSDLLPRQLQIGFGLAVKTTAFEPDDTLTAFLAVNRAQIMEQAKAALLQLRSIELNVVYGTREQIGWQVTGRYPIRGKGRGQLPSPGWTGEYDWRGYVPVSAHPATIDPKQGFLATANHRSVDARYPYHLTASWYAPWRMDRINQRLQDTPKHTLQDSQSMQLDRVSRQAIAFGQWLTDTPLDQALQGLPQAQAERAEWAIARLRAFDGNLLPTSADAALYGMFLHHLARETFGDELGLGTEAWYAMVRANDANYGSVDDHLLKRSDSPFWDDNRTRVKESKADIIVRALALAVTSLRQAQGADPTQWQWGRVHTYTWQTETTKMAPHLSWFEQMAISMIGDYLDRGPYAAGGDHATLNVAAYSVGEGFGTWMVPAMRIIVDFSQAEPMRFVNLSGQSSNPGSPHYDDGIEWWLQGRYQIMPFQQAAIDQLYGPPISLIPKCVKQC</sequence>
<keyword evidence="7" id="KW-1185">Reference proteome</keyword>
<dbReference type="Gene3D" id="1.10.1400.10">
    <property type="match status" value="1"/>
</dbReference>
<dbReference type="RefSeq" id="WP_184037533.1">
    <property type="nucleotide sequence ID" value="NZ_JACHHY010000008.1"/>
</dbReference>
<evidence type="ECO:0000256" key="5">
    <source>
        <dbReference type="PIRSR" id="PIRSR001227-2"/>
    </source>
</evidence>
<dbReference type="Gene3D" id="2.30.120.10">
    <property type="match status" value="1"/>
</dbReference>